<evidence type="ECO:0000313" key="1">
    <source>
        <dbReference type="EMBL" id="KAK3888600.1"/>
    </source>
</evidence>
<accession>A0AAE1G9J7</accession>
<comment type="caution">
    <text evidence="1">The sequence shown here is derived from an EMBL/GenBank/DDBJ whole genome shotgun (WGS) entry which is preliminary data.</text>
</comment>
<organism evidence="1 2">
    <name type="scientific">Petrolisthes cinctipes</name>
    <name type="common">Flat porcelain crab</name>
    <dbReference type="NCBI Taxonomy" id="88211"/>
    <lineage>
        <taxon>Eukaryota</taxon>
        <taxon>Metazoa</taxon>
        <taxon>Ecdysozoa</taxon>
        <taxon>Arthropoda</taxon>
        <taxon>Crustacea</taxon>
        <taxon>Multicrustacea</taxon>
        <taxon>Malacostraca</taxon>
        <taxon>Eumalacostraca</taxon>
        <taxon>Eucarida</taxon>
        <taxon>Decapoda</taxon>
        <taxon>Pleocyemata</taxon>
        <taxon>Anomura</taxon>
        <taxon>Galatheoidea</taxon>
        <taxon>Porcellanidae</taxon>
        <taxon>Petrolisthes</taxon>
    </lineage>
</organism>
<evidence type="ECO:0000313" key="2">
    <source>
        <dbReference type="Proteomes" id="UP001286313"/>
    </source>
</evidence>
<dbReference type="Proteomes" id="UP001286313">
    <property type="component" value="Unassembled WGS sequence"/>
</dbReference>
<gene>
    <name evidence="1" type="ORF">Pcinc_007326</name>
</gene>
<sequence length="88" mass="9578">MVSEHDANDCSVDKMFTWNLQSGRYATGHDGHDTGTNYTSTDGANFVCCEHSKSGGDKGVSLVEDTDTGKASIIAVNKRVRVLWQRPT</sequence>
<name>A0AAE1G9J7_PETCI</name>
<keyword evidence="2" id="KW-1185">Reference proteome</keyword>
<reference evidence="1" key="1">
    <citation type="submission" date="2023-10" db="EMBL/GenBank/DDBJ databases">
        <title>Genome assemblies of two species of porcelain crab, Petrolisthes cinctipes and Petrolisthes manimaculis (Anomura: Porcellanidae).</title>
        <authorList>
            <person name="Angst P."/>
        </authorList>
    </citation>
    <scope>NUCLEOTIDE SEQUENCE</scope>
    <source>
        <strain evidence="1">PB745_01</strain>
        <tissue evidence="1">Gill</tissue>
    </source>
</reference>
<dbReference type="EMBL" id="JAWQEG010000542">
    <property type="protein sequence ID" value="KAK3888600.1"/>
    <property type="molecule type" value="Genomic_DNA"/>
</dbReference>
<protein>
    <submittedName>
        <fullName evidence="1">Uncharacterized protein</fullName>
    </submittedName>
</protein>
<proteinExistence type="predicted"/>
<dbReference type="AlphaFoldDB" id="A0AAE1G9J7"/>